<organism evidence="2 3">
    <name type="scientific">Novosphingobium sediminis</name>
    <dbReference type="NCBI Taxonomy" id="707214"/>
    <lineage>
        <taxon>Bacteria</taxon>
        <taxon>Pseudomonadati</taxon>
        <taxon>Pseudomonadota</taxon>
        <taxon>Alphaproteobacteria</taxon>
        <taxon>Sphingomonadales</taxon>
        <taxon>Sphingomonadaceae</taxon>
        <taxon>Novosphingobium</taxon>
    </lineage>
</organism>
<evidence type="ECO:0000313" key="2">
    <source>
        <dbReference type="EMBL" id="GEO01757.1"/>
    </source>
</evidence>
<comment type="caution">
    <text evidence="2">The sequence shown here is derived from an EMBL/GenBank/DDBJ whole genome shotgun (WGS) entry which is preliminary data.</text>
</comment>
<evidence type="ECO:0000256" key="1">
    <source>
        <dbReference type="SAM" id="MobiDB-lite"/>
    </source>
</evidence>
<dbReference type="EMBL" id="BJYR01000026">
    <property type="protein sequence ID" value="GEO01757.1"/>
    <property type="molecule type" value="Genomic_DNA"/>
</dbReference>
<reference evidence="2 3" key="1">
    <citation type="submission" date="2019-07" db="EMBL/GenBank/DDBJ databases">
        <title>Whole genome shotgun sequence of Novosphingobium sediminis NBRC 106119.</title>
        <authorList>
            <person name="Hosoyama A."/>
            <person name="Uohara A."/>
            <person name="Ohji S."/>
            <person name="Ichikawa N."/>
        </authorList>
    </citation>
    <scope>NUCLEOTIDE SEQUENCE [LARGE SCALE GENOMIC DNA]</scope>
    <source>
        <strain evidence="2 3">NBRC 106119</strain>
    </source>
</reference>
<gene>
    <name evidence="2" type="ORF">NSE01_35890</name>
</gene>
<proteinExistence type="predicted"/>
<accession>A0A512AQ85</accession>
<dbReference type="Proteomes" id="UP000321464">
    <property type="component" value="Unassembled WGS sequence"/>
</dbReference>
<feature type="region of interest" description="Disordered" evidence="1">
    <location>
        <begin position="119"/>
        <end position="143"/>
    </location>
</feature>
<evidence type="ECO:0000313" key="3">
    <source>
        <dbReference type="Proteomes" id="UP000321464"/>
    </source>
</evidence>
<dbReference type="OrthoDB" id="7511319at2"/>
<name>A0A512AQ85_9SPHN</name>
<sequence length="143" mass="15544">MSADKAKLKRLRRLERLRSIARQTALTEAARAEAALAQVANLEARTAALIDAYRLRRDAATGADLRQSKQFVAGLNRIADGAAADLVRARQTADTRAAEAAEAERRRAAVDDRIEAARQRIARKASENAHPAKPVKPLGTPLE</sequence>
<keyword evidence="3" id="KW-1185">Reference proteome</keyword>
<dbReference type="RefSeq" id="WP_147161074.1">
    <property type="nucleotide sequence ID" value="NZ_BJYR01000026.1"/>
</dbReference>
<evidence type="ECO:0008006" key="4">
    <source>
        <dbReference type="Google" id="ProtNLM"/>
    </source>
</evidence>
<protein>
    <recommendedName>
        <fullName evidence="4">Flagellar FliJ protein</fullName>
    </recommendedName>
</protein>
<dbReference type="AlphaFoldDB" id="A0A512AQ85"/>